<feature type="compositionally biased region" description="Low complexity" evidence="1">
    <location>
        <begin position="1"/>
        <end position="26"/>
    </location>
</feature>
<dbReference type="InterPro" id="IPR046281">
    <property type="entry name" value="DUF6318"/>
</dbReference>
<dbReference type="Proteomes" id="UP000614741">
    <property type="component" value="Unassembled WGS sequence"/>
</dbReference>
<feature type="region of interest" description="Disordered" evidence="1">
    <location>
        <begin position="1"/>
        <end position="49"/>
    </location>
</feature>
<evidence type="ECO:0000259" key="2">
    <source>
        <dbReference type="Pfam" id="PF19843"/>
    </source>
</evidence>
<comment type="caution">
    <text evidence="3">The sequence shown here is derived from an EMBL/GenBank/DDBJ whole genome shotgun (WGS) entry which is preliminary data.</text>
</comment>
<gene>
    <name evidence="3" type="ORF">Cph01nite_23970</name>
</gene>
<name>A0ABQ4DMQ3_9CELL</name>
<evidence type="ECO:0000313" key="3">
    <source>
        <dbReference type="EMBL" id="GIG40635.1"/>
    </source>
</evidence>
<organism evidence="3 4">
    <name type="scientific">Cellulomonas phragmiteti</name>
    <dbReference type="NCBI Taxonomy" id="478780"/>
    <lineage>
        <taxon>Bacteria</taxon>
        <taxon>Bacillati</taxon>
        <taxon>Actinomycetota</taxon>
        <taxon>Actinomycetes</taxon>
        <taxon>Micrococcales</taxon>
        <taxon>Cellulomonadaceae</taxon>
        <taxon>Cellulomonas</taxon>
    </lineage>
</organism>
<feature type="domain" description="DUF6318" evidence="2">
    <location>
        <begin position="40"/>
        <end position="175"/>
    </location>
</feature>
<accession>A0ABQ4DMQ3</accession>
<protein>
    <recommendedName>
        <fullName evidence="2">DUF6318 domain-containing protein</fullName>
    </recommendedName>
</protein>
<evidence type="ECO:0000313" key="4">
    <source>
        <dbReference type="Proteomes" id="UP000614741"/>
    </source>
</evidence>
<dbReference type="EMBL" id="BONP01000014">
    <property type="protein sequence ID" value="GIG40635.1"/>
    <property type="molecule type" value="Genomic_DNA"/>
</dbReference>
<keyword evidence="4" id="KW-1185">Reference proteome</keyword>
<evidence type="ECO:0000256" key="1">
    <source>
        <dbReference type="SAM" id="MobiDB-lite"/>
    </source>
</evidence>
<reference evidence="3 4" key="1">
    <citation type="submission" date="2021-01" db="EMBL/GenBank/DDBJ databases">
        <title>Whole genome shotgun sequence of Cellulomonas phragmiteti NBRC 110785.</title>
        <authorList>
            <person name="Komaki H."/>
            <person name="Tamura T."/>
        </authorList>
    </citation>
    <scope>NUCLEOTIDE SEQUENCE [LARGE SCALE GENOMIC DNA]</scope>
    <source>
        <strain evidence="3 4">NBRC 110785</strain>
    </source>
</reference>
<feature type="compositionally biased region" description="Low complexity" evidence="1">
    <location>
        <begin position="34"/>
        <end position="49"/>
    </location>
</feature>
<dbReference type="Pfam" id="PF19843">
    <property type="entry name" value="DUF6318"/>
    <property type="match status" value="1"/>
</dbReference>
<proteinExistence type="predicted"/>
<sequence length="181" mass="18538">MASGCTADAAPSEPTPTATATKTATPTPTPTPSPTVDVTVPPARPEAMATPSADGAAAAASYLISLYPYVYATGDLTEWNSLSGPTCTFCSSTRDGAAEVHSEGRRIEGGAFTIESAEGIELDAGRWYSATIIGLESASVEYDSQGAVIDETPGGRHEVTIALSIAAGEWVVDGVEIRQAQ</sequence>